<comment type="function">
    <text evidence="5">Subunit of the V0 complex of vacuolar(H+)-ATPase (V-ATPase), a multisubunit enzyme composed of a peripheral complex (V1) that hydrolyzes ATP and a membrane integral complex (V0) that translocates protons. V-ATPase is responsible for acidifying and maintaining the pH of intracellular compartments and in some cell types, is targeted to the plasma membrane, where it is responsible for acidifying the extracellular environment.</text>
</comment>
<dbReference type="GO" id="GO:0033179">
    <property type="term" value="C:proton-transporting V-type ATPase, V0 domain"/>
    <property type="evidence" value="ECO:0007669"/>
    <property type="project" value="InterPro"/>
</dbReference>
<evidence type="ECO:0000256" key="3">
    <source>
        <dbReference type="ARBA" id="ARBA00022781"/>
    </source>
</evidence>
<dbReference type="InterPro" id="IPR036079">
    <property type="entry name" value="ATPase_csu/dsu_sf"/>
</dbReference>
<dbReference type="SUPFAM" id="SSF103486">
    <property type="entry name" value="V-type ATP synthase subunit C"/>
    <property type="match status" value="1"/>
</dbReference>
<dbReference type="InterPro" id="IPR044911">
    <property type="entry name" value="V-type_ATPase_csu/dsu_dom_3"/>
</dbReference>
<comment type="subunit">
    <text evidence="5">V-ATPase is a heteromultimeric enzyme made up of two complexes: the ATP-hydrolytic V1 complex and the proton translocation V0 complex.</text>
</comment>
<evidence type="ECO:0000313" key="7">
    <source>
        <dbReference type="Proteomes" id="UP001431209"/>
    </source>
</evidence>
<sequence length="347" mass="40034">MTHGNPLFYNINDGGLEAQVHGYRAGLLTQHDYNNLTECDNLDDMKMHLSSTDYSNFLQNEPSPLNSGVITEKATEKLVREFNELRFHAVEPLSTFLDFITYEYMIGNVLKLITAVRNGRGALELMYKCHPLGMFETIGALTAAQSIDDMYEIVLADSPIGKFFTRTDKRDFDDHSTEEIRGMLYKNYLETFYDFVQNLGGVTAEIMGEILEFEADRAVLTITRQSFGGKTTKDRRKMLYPNFGELADIHDQLSDAEDDTYLANELKPYPLYSEMLRQVSKQVSLESLLKKRAVELNKNAFHQSFGYGLFYAFVKLREQEISNLMWIAECIKQDQKHRVQEYINIYE</sequence>
<dbReference type="GO" id="GO:0046961">
    <property type="term" value="F:proton-transporting ATPase activity, rotational mechanism"/>
    <property type="evidence" value="ECO:0007669"/>
    <property type="project" value="InterPro"/>
</dbReference>
<protein>
    <recommendedName>
        <fullName evidence="5">V-type proton ATPase subunit</fullName>
    </recommendedName>
</protein>
<keyword evidence="2 5" id="KW-0813">Transport</keyword>
<dbReference type="Gene3D" id="1.10.132.50">
    <property type="entry name" value="ATP synthase (C/AC39) subunit, domain 3"/>
    <property type="match status" value="1"/>
</dbReference>
<gene>
    <name evidence="6" type="ORF">AKO1_010797</name>
</gene>
<evidence type="ECO:0000256" key="4">
    <source>
        <dbReference type="ARBA" id="ARBA00023065"/>
    </source>
</evidence>
<reference evidence="6 7" key="1">
    <citation type="submission" date="2024-03" db="EMBL/GenBank/DDBJ databases">
        <title>The Acrasis kona genome and developmental transcriptomes reveal deep origins of eukaryotic multicellular pathways.</title>
        <authorList>
            <person name="Sheikh S."/>
            <person name="Fu C.-J."/>
            <person name="Brown M.W."/>
            <person name="Baldauf S.L."/>
        </authorList>
    </citation>
    <scope>NUCLEOTIDE SEQUENCE [LARGE SCALE GENOMIC DNA]</scope>
    <source>
        <strain evidence="6 7">ATCC MYA-3509</strain>
    </source>
</reference>
<evidence type="ECO:0000313" key="6">
    <source>
        <dbReference type="EMBL" id="KAL0478085.1"/>
    </source>
</evidence>
<organism evidence="6 7">
    <name type="scientific">Acrasis kona</name>
    <dbReference type="NCBI Taxonomy" id="1008807"/>
    <lineage>
        <taxon>Eukaryota</taxon>
        <taxon>Discoba</taxon>
        <taxon>Heterolobosea</taxon>
        <taxon>Tetramitia</taxon>
        <taxon>Eutetramitia</taxon>
        <taxon>Acrasidae</taxon>
        <taxon>Acrasis</taxon>
    </lineage>
</organism>
<evidence type="ECO:0000256" key="5">
    <source>
        <dbReference type="PIRNR" id="PIRNR018497"/>
    </source>
</evidence>
<evidence type="ECO:0000256" key="2">
    <source>
        <dbReference type="ARBA" id="ARBA00022448"/>
    </source>
</evidence>
<comment type="similarity">
    <text evidence="1 5">Belongs to the V-ATPase V0D/AC39 subunit family.</text>
</comment>
<dbReference type="InterPro" id="IPR035067">
    <property type="entry name" value="V-type_ATPase_csu/dsu"/>
</dbReference>
<dbReference type="EMBL" id="JAOPGA020000309">
    <property type="protein sequence ID" value="KAL0478085.1"/>
    <property type="molecule type" value="Genomic_DNA"/>
</dbReference>
<dbReference type="Proteomes" id="UP001431209">
    <property type="component" value="Unassembled WGS sequence"/>
</dbReference>
<keyword evidence="3 5" id="KW-0375">Hydrogen ion transport</keyword>
<keyword evidence="4 5" id="KW-0406">Ion transport</keyword>
<dbReference type="PANTHER" id="PTHR11028">
    <property type="entry name" value="VACUOLAR ATP SYNTHASE SUBUNIT AC39"/>
    <property type="match status" value="1"/>
</dbReference>
<dbReference type="InterPro" id="IPR016727">
    <property type="entry name" value="ATPase_V0-cplx_dsu"/>
</dbReference>
<name>A0AAW2YLH5_9EUKA</name>
<evidence type="ECO:0000256" key="1">
    <source>
        <dbReference type="ARBA" id="ARBA00006709"/>
    </source>
</evidence>
<dbReference type="Pfam" id="PF01992">
    <property type="entry name" value="vATP-synt_AC39"/>
    <property type="match status" value="1"/>
</dbReference>
<accession>A0AAW2YLH5</accession>
<dbReference type="Gene3D" id="1.20.1690.10">
    <property type="entry name" value="V-type ATP synthase subunit C domain"/>
    <property type="match status" value="2"/>
</dbReference>
<dbReference type="AlphaFoldDB" id="A0AAW2YLH5"/>
<dbReference type="InterPro" id="IPR002843">
    <property type="entry name" value="ATPase_V0-cplx_csu/dsu"/>
</dbReference>
<proteinExistence type="inferred from homology"/>
<keyword evidence="7" id="KW-1185">Reference proteome</keyword>
<comment type="caution">
    <text evidence="6">The sequence shown here is derived from an EMBL/GenBank/DDBJ whole genome shotgun (WGS) entry which is preliminary data.</text>
</comment>
<dbReference type="PIRSF" id="PIRSF018497">
    <property type="entry name" value="V-ATP_synth_D"/>
    <property type="match status" value="1"/>
</dbReference>